<reference evidence="4" key="1">
    <citation type="journal article" date="2010" name="Science">
        <title>The genome of the Western clawed frog Xenopus tropicalis.</title>
        <authorList>
            <person name="Hellsten U."/>
            <person name="Harland R.M."/>
            <person name="Gilchrist M.J."/>
            <person name="Hendrix D."/>
            <person name="Jurka J."/>
            <person name="Kapitonov V."/>
            <person name="Ovcharenko I."/>
            <person name="Putnam N.H."/>
            <person name="Shu S."/>
            <person name="Taher L."/>
            <person name="Blitz I.L."/>
            <person name="Blumberg B."/>
            <person name="Dichmann D.S."/>
            <person name="Dubchak I."/>
            <person name="Amaya E."/>
            <person name="Detter J.C."/>
            <person name="Fletcher R."/>
            <person name="Gerhard D.S."/>
            <person name="Goodstein D."/>
            <person name="Graves T."/>
            <person name="Grigoriev I.V."/>
            <person name="Grimwood J."/>
            <person name="Kawashima T."/>
            <person name="Lindquist E."/>
            <person name="Lucas S.M."/>
            <person name="Mead P.E."/>
            <person name="Mitros T."/>
            <person name="Ogino H."/>
            <person name="Ohta Y."/>
            <person name="Poliakov A.V."/>
            <person name="Pollet N."/>
            <person name="Robert J."/>
            <person name="Salamov A."/>
            <person name="Sater A.K."/>
            <person name="Schmutz J."/>
            <person name="Terry A."/>
            <person name="Vize P.D."/>
            <person name="Warren W.C."/>
            <person name="Wells D."/>
            <person name="Wills A."/>
            <person name="Wilson R.K."/>
            <person name="Zimmerman L.B."/>
            <person name="Zorn A.M."/>
            <person name="Grainger R."/>
            <person name="Grammer T."/>
            <person name="Khokha M.K."/>
            <person name="Richardson P.M."/>
            <person name="Rokhsar D.S."/>
        </authorList>
    </citation>
    <scope>NUCLEOTIDE SEQUENCE [LARGE SCALE GENOMIC DNA]</scope>
    <source>
        <strain evidence="4">Nigerian</strain>
    </source>
</reference>
<dbReference type="GO" id="GO:0006310">
    <property type="term" value="P:DNA recombination"/>
    <property type="evidence" value="ECO:0007669"/>
    <property type="project" value="UniProtKB-KW"/>
</dbReference>
<accession>A0A6I8S458</accession>
<dbReference type="GO" id="GO:0015074">
    <property type="term" value="P:DNA integration"/>
    <property type="evidence" value="ECO:0007669"/>
    <property type="project" value="InterPro"/>
</dbReference>
<protein>
    <recommendedName>
        <fullName evidence="5">Tyr recombinase domain-containing protein</fullName>
    </recommendedName>
</protein>
<dbReference type="SUPFAM" id="SSF56349">
    <property type="entry name" value="DNA breaking-rejoining enzymes"/>
    <property type="match status" value="1"/>
</dbReference>
<evidence type="ECO:0008006" key="5">
    <source>
        <dbReference type="Google" id="ProtNLM"/>
    </source>
</evidence>
<dbReference type="InterPro" id="IPR011010">
    <property type="entry name" value="DNA_brk_join_enz"/>
</dbReference>
<keyword evidence="1" id="KW-0238">DNA-binding</keyword>
<name>A0A6I8S458_XENTR</name>
<feature type="region of interest" description="Disordered" evidence="3">
    <location>
        <begin position="300"/>
        <end position="320"/>
    </location>
</feature>
<dbReference type="InterPro" id="IPR013762">
    <property type="entry name" value="Integrase-like_cat_sf"/>
</dbReference>
<proteinExistence type="predicted"/>
<dbReference type="Gene3D" id="1.10.443.10">
    <property type="entry name" value="Intergrase catalytic core"/>
    <property type="match status" value="1"/>
</dbReference>
<dbReference type="PANTHER" id="PTHR33066">
    <property type="entry name" value="INTEGRASE_SAM-LIKE_N DOMAIN-CONTAINING PROTEIN"/>
    <property type="match status" value="1"/>
</dbReference>
<feature type="compositionally biased region" description="Low complexity" evidence="3">
    <location>
        <begin position="21"/>
        <end position="32"/>
    </location>
</feature>
<dbReference type="Gene3D" id="1.10.150.130">
    <property type="match status" value="1"/>
</dbReference>
<evidence type="ECO:0000256" key="3">
    <source>
        <dbReference type="SAM" id="MobiDB-lite"/>
    </source>
</evidence>
<dbReference type="GeneTree" id="ENSGT01130000278482"/>
<feature type="region of interest" description="Disordered" evidence="3">
    <location>
        <begin position="96"/>
        <end position="115"/>
    </location>
</feature>
<evidence type="ECO:0000256" key="1">
    <source>
        <dbReference type="ARBA" id="ARBA00023125"/>
    </source>
</evidence>
<dbReference type="Ensembl" id="ENSXETT00000083971">
    <property type="protein sequence ID" value="ENSXETP00000088018"/>
    <property type="gene ID" value="ENSXETG00000035490"/>
</dbReference>
<dbReference type="InterPro" id="IPR010998">
    <property type="entry name" value="Integrase_recombinase_N"/>
</dbReference>
<evidence type="ECO:0000313" key="4">
    <source>
        <dbReference type="Ensembl" id="ENSXETP00000088018"/>
    </source>
</evidence>
<sequence>MGKVENETVSKFFPLSLESLSSGLVSDDSPVLEGEETSLMVAESQQPSQRVSPGRARMGGSLHRCLGSGLGSACRRDGDSGSVEVGLVSSPIQRLGVESDSGSLGSPQTSPIRDFGENKIGQYVSSVLHKKARGNRQQQIDEGSQSYHELGSEQFVGDNSSSYSGGQELSGGCLKQNLVPERRMGAQNKHLPMDNLSVGPSPYRPHGFGEELQDQTFFLQSPISSSSGNRCLFPELAEPLGLHLPSIPDHLQSSEEDSCLSHGRDSHNSRLATQAMVSPPQTIMHLSTPEIAFDGGSLNAGPVSSSESQQSQSCGMEVEKSRLRRRGCSDQVINTLLKARRPGTSNTYHRIWQRFVSWAREKNLDPLQPSTPMILEFLQAGLDYGLSLSSLKVQISALSAVLGERWAEDPLIEQFFKAVLRVKPPVKKSSPPWDLPLVLQALSAAPFEPIDQIPLWWLSLKTVFLVAVTSARRVGELQALSVDQPYTIFHEEKVGSRKGEAAAKSTLSSWIVKTILQAYKEQGRSSPRAVRAHSTRSIAASWAVEAGVSVESICRAATWASTNTFIKHYKLDVVSAADAQFGQSVLSVSQK</sequence>
<feature type="region of interest" description="Disordered" evidence="3">
    <location>
        <begin position="247"/>
        <end position="266"/>
    </location>
</feature>
<organism evidence="4">
    <name type="scientific">Xenopus tropicalis</name>
    <name type="common">Western clawed frog</name>
    <name type="synonym">Silurana tropicalis</name>
    <dbReference type="NCBI Taxonomy" id="8364"/>
    <lineage>
        <taxon>Eukaryota</taxon>
        <taxon>Metazoa</taxon>
        <taxon>Chordata</taxon>
        <taxon>Craniata</taxon>
        <taxon>Vertebrata</taxon>
        <taxon>Euteleostomi</taxon>
        <taxon>Amphibia</taxon>
        <taxon>Batrachia</taxon>
        <taxon>Anura</taxon>
        <taxon>Pipoidea</taxon>
        <taxon>Pipidae</taxon>
        <taxon>Xenopodinae</taxon>
        <taxon>Xenopus</taxon>
        <taxon>Silurana</taxon>
    </lineage>
</organism>
<dbReference type="GO" id="GO:0003677">
    <property type="term" value="F:DNA binding"/>
    <property type="evidence" value="ECO:0007669"/>
    <property type="project" value="UniProtKB-KW"/>
</dbReference>
<feature type="compositionally biased region" description="Low complexity" evidence="3">
    <location>
        <begin position="304"/>
        <end position="313"/>
    </location>
</feature>
<dbReference type="InParanoid" id="A0A6I8S458"/>
<dbReference type="Bgee" id="ENSXETG00000035490">
    <property type="expression patterns" value="Expressed in skeletal muscle tissue and 4 other cell types or tissues"/>
</dbReference>
<feature type="compositionally biased region" description="Polar residues" evidence="3">
    <location>
        <begin position="100"/>
        <end position="111"/>
    </location>
</feature>
<dbReference type="AlphaFoldDB" id="A0A6I8S458"/>
<reference evidence="4" key="2">
    <citation type="submission" date="2020-05" db="UniProtKB">
        <authorList>
            <consortium name="Ensembl"/>
        </authorList>
    </citation>
    <scope>IDENTIFICATION</scope>
</reference>
<keyword evidence="2" id="KW-0233">DNA recombination</keyword>
<feature type="region of interest" description="Disordered" evidence="3">
    <location>
        <begin position="21"/>
        <end position="60"/>
    </location>
</feature>
<dbReference type="PANTHER" id="PTHR33066:SF2">
    <property type="entry name" value="FILAGGRIN-2-LIKE"/>
    <property type="match status" value="1"/>
</dbReference>
<evidence type="ECO:0000256" key="2">
    <source>
        <dbReference type="ARBA" id="ARBA00023172"/>
    </source>
</evidence>